<gene>
    <name evidence="5" type="ORF">ABOZ73_17835</name>
</gene>
<dbReference type="InterPro" id="IPR035965">
    <property type="entry name" value="PAS-like_dom_sf"/>
</dbReference>
<sequence>MSFADLVTALAHEADYGVVVTDGRIDDDGPYITYANPAFERMTGFSLREMLGQSPKMFQGPQTSAAARADMRKALRAGKPHETTLLNYRKSGETYRCAIQIFPILDADHRLVGAVAIEREAPRTRGRPKQRD</sequence>
<dbReference type="CDD" id="cd00130">
    <property type="entry name" value="PAS"/>
    <property type="match status" value="1"/>
</dbReference>
<reference evidence="5" key="1">
    <citation type="submission" date="2024-06" db="EMBL/GenBank/DDBJ databases">
        <title>Caulobacter inopinatus, sp. nov.</title>
        <authorList>
            <person name="Donachie S.P."/>
        </authorList>
    </citation>
    <scope>NUCLEOTIDE SEQUENCE</scope>
    <source>
        <strain evidence="5">73W</strain>
    </source>
</reference>
<keyword evidence="3" id="KW-0157">Chromophore</keyword>
<evidence type="ECO:0000313" key="5">
    <source>
        <dbReference type="EMBL" id="XDO96603.1"/>
    </source>
</evidence>
<evidence type="ECO:0000256" key="1">
    <source>
        <dbReference type="ARBA" id="ARBA00022630"/>
    </source>
</evidence>
<dbReference type="Gene3D" id="3.30.450.20">
    <property type="entry name" value="PAS domain"/>
    <property type="match status" value="1"/>
</dbReference>
<dbReference type="SMART" id="SM00091">
    <property type="entry name" value="PAS"/>
    <property type="match status" value="1"/>
</dbReference>
<dbReference type="InterPro" id="IPR000014">
    <property type="entry name" value="PAS"/>
</dbReference>
<evidence type="ECO:0000256" key="3">
    <source>
        <dbReference type="ARBA" id="ARBA00022991"/>
    </source>
</evidence>
<dbReference type="RefSeq" id="WP_369059444.1">
    <property type="nucleotide sequence ID" value="NZ_CP158375.1"/>
</dbReference>
<evidence type="ECO:0000256" key="2">
    <source>
        <dbReference type="ARBA" id="ARBA00022643"/>
    </source>
</evidence>
<keyword evidence="2" id="KW-0288">FMN</keyword>
<dbReference type="PANTHER" id="PTHR47429">
    <property type="entry name" value="PROTEIN TWIN LOV 1"/>
    <property type="match status" value="1"/>
</dbReference>
<evidence type="ECO:0000259" key="4">
    <source>
        <dbReference type="PROSITE" id="PS50112"/>
    </source>
</evidence>
<dbReference type="NCBIfam" id="TIGR00229">
    <property type="entry name" value="sensory_box"/>
    <property type="match status" value="1"/>
</dbReference>
<keyword evidence="1" id="KW-0285">Flavoprotein</keyword>
<dbReference type="Pfam" id="PF13426">
    <property type="entry name" value="PAS_9"/>
    <property type="match status" value="1"/>
</dbReference>
<protein>
    <submittedName>
        <fullName evidence="5">PAS domain-containing protein</fullName>
    </submittedName>
</protein>
<organism evidence="5">
    <name type="scientific">Caulobacter sp. 73W</name>
    <dbReference type="NCBI Taxonomy" id="3161137"/>
    <lineage>
        <taxon>Bacteria</taxon>
        <taxon>Pseudomonadati</taxon>
        <taxon>Pseudomonadota</taxon>
        <taxon>Alphaproteobacteria</taxon>
        <taxon>Caulobacterales</taxon>
        <taxon>Caulobacteraceae</taxon>
        <taxon>Caulobacter</taxon>
    </lineage>
</organism>
<accession>A0AB39KTH1</accession>
<dbReference type="PROSITE" id="PS50112">
    <property type="entry name" value="PAS"/>
    <property type="match status" value="1"/>
</dbReference>
<dbReference type="EMBL" id="CP158375">
    <property type="protein sequence ID" value="XDO96603.1"/>
    <property type="molecule type" value="Genomic_DNA"/>
</dbReference>
<feature type="domain" description="PAS" evidence="4">
    <location>
        <begin position="25"/>
        <end position="78"/>
    </location>
</feature>
<name>A0AB39KTH1_9CAUL</name>
<proteinExistence type="predicted"/>
<dbReference type="SUPFAM" id="SSF55785">
    <property type="entry name" value="PYP-like sensor domain (PAS domain)"/>
    <property type="match status" value="1"/>
</dbReference>
<dbReference type="PANTHER" id="PTHR47429:SF2">
    <property type="entry name" value="PROTEIN TWIN LOV 1"/>
    <property type="match status" value="1"/>
</dbReference>
<dbReference type="AlphaFoldDB" id="A0AB39KTH1"/>